<keyword evidence="1" id="KW-0472">Membrane</keyword>
<feature type="transmembrane region" description="Helical" evidence="1">
    <location>
        <begin position="16"/>
        <end position="49"/>
    </location>
</feature>
<organism evidence="2">
    <name type="scientific">Arundo donax</name>
    <name type="common">Giant reed</name>
    <name type="synonym">Donax arundinaceus</name>
    <dbReference type="NCBI Taxonomy" id="35708"/>
    <lineage>
        <taxon>Eukaryota</taxon>
        <taxon>Viridiplantae</taxon>
        <taxon>Streptophyta</taxon>
        <taxon>Embryophyta</taxon>
        <taxon>Tracheophyta</taxon>
        <taxon>Spermatophyta</taxon>
        <taxon>Magnoliopsida</taxon>
        <taxon>Liliopsida</taxon>
        <taxon>Poales</taxon>
        <taxon>Poaceae</taxon>
        <taxon>PACMAD clade</taxon>
        <taxon>Arundinoideae</taxon>
        <taxon>Arundineae</taxon>
        <taxon>Arundo</taxon>
    </lineage>
</organism>
<protein>
    <submittedName>
        <fullName evidence="2">Uncharacterized protein</fullName>
    </submittedName>
</protein>
<dbReference type="AlphaFoldDB" id="A0A0A9DCT6"/>
<accession>A0A0A9DCT6</accession>
<dbReference type="EMBL" id="GBRH01211486">
    <property type="protein sequence ID" value="JAD86409.1"/>
    <property type="molecule type" value="Transcribed_RNA"/>
</dbReference>
<keyword evidence="1" id="KW-0812">Transmembrane</keyword>
<keyword evidence="1" id="KW-1133">Transmembrane helix</keyword>
<sequence length="52" mass="6223">MMKGHWDLKINMGTWWGLWLIAFALETNVFLIVRQVISYHIVLISFVLYKLL</sequence>
<evidence type="ECO:0000313" key="2">
    <source>
        <dbReference type="EMBL" id="JAD86409.1"/>
    </source>
</evidence>
<proteinExistence type="predicted"/>
<reference evidence="2" key="1">
    <citation type="submission" date="2014-09" db="EMBL/GenBank/DDBJ databases">
        <authorList>
            <person name="Magalhaes I.L.F."/>
            <person name="Oliveira U."/>
            <person name="Santos F.R."/>
            <person name="Vidigal T.H.D.A."/>
            <person name="Brescovit A.D."/>
            <person name="Santos A.J."/>
        </authorList>
    </citation>
    <scope>NUCLEOTIDE SEQUENCE</scope>
    <source>
        <tissue evidence="2">Shoot tissue taken approximately 20 cm above the soil surface</tissue>
    </source>
</reference>
<evidence type="ECO:0000256" key="1">
    <source>
        <dbReference type="SAM" id="Phobius"/>
    </source>
</evidence>
<reference evidence="2" key="2">
    <citation type="journal article" date="2015" name="Data Brief">
        <title>Shoot transcriptome of the giant reed, Arundo donax.</title>
        <authorList>
            <person name="Barrero R.A."/>
            <person name="Guerrero F.D."/>
            <person name="Moolhuijzen P."/>
            <person name="Goolsby J.A."/>
            <person name="Tidwell J."/>
            <person name="Bellgard S.E."/>
            <person name="Bellgard M.I."/>
        </authorList>
    </citation>
    <scope>NUCLEOTIDE SEQUENCE</scope>
    <source>
        <tissue evidence="2">Shoot tissue taken approximately 20 cm above the soil surface</tissue>
    </source>
</reference>
<name>A0A0A9DCT6_ARUDO</name>